<evidence type="ECO:0008006" key="8">
    <source>
        <dbReference type="Google" id="ProtNLM"/>
    </source>
</evidence>
<dbReference type="Gene3D" id="3.30.420.40">
    <property type="match status" value="1"/>
</dbReference>
<feature type="transmembrane region" description="Helical" evidence="5">
    <location>
        <begin position="21"/>
        <end position="42"/>
    </location>
</feature>
<evidence type="ECO:0000256" key="4">
    <source>
        <dbReference type="PIRSR" id="PIRSR600407-2"/>
    </source>
</evidence>
<comment type="similarity">
    <text evidence="1">Belongs to the GDA1/CD39 NTPase family.</text>
</comment>
<dbReference type="Proteomes" id="UP001419268">
    <property type="component" value="Unassembled WGS sequence"/>
</dbReference>
<evidence type="ECO:0000256" key="1">
    <source>
        <dbReference type="ARBA" id="ARBA00009283"/>
    </source>
</evidence>
<keyword evidence="2" id="KW-0378">Hydrolase</keyword>
<dbReference type="GO" id="GO:0017110">
    <property type="term" value="F:nucleoside diphosphate phosphatase activity"/>
    <property type="evidence" value="ECO:0007669"/>
    <property type="project" value="TreeGrafter"/>
</dbReference>
<evidence type="ECO:0000256" key="3">
    <source>
        <dbReference type="PIRSR" id="PIRSR600407-1"/>
    </source>
</evidence>
<keyword evidence="5" id="KW-1133">Transmembrane helix</keyword>
<comment type="caution">
    <text evidence="6">The sequence shown here is derived from an EMBL/GenBank/DDBJ whole genome shotgun (WGS) entry which is preliminary data.</text>
</comment>
<dbReference type="EMBL" id="JBBNAG010000007">
    <property type="protein sequence ID" value="KAK9119768.1"/>
    <property type="molecule type" value="Genomic_DNA"/>
</dbReference>
<keyword evidence="4" id="KW-0547">Nucleotide-binding</keyword>
<dbReference type="GO" id="GO:0005524">
    <property type="term" value="F:ATP binding"/>
    <property type="evidence" value="ECO:0007669"/>
    <property type="project" value="UniProtKB-KW"/>
</dbReference>
<dbReference type="AlphaFoldDB" id="A0AAP0NUN0"/>
<evidence type="ECO:0000256" key="5">
    <source>
        <dbReference type="SAM" id="Phobius"/>
    </source>
</evidence>
<keyword evidence="7" id="KW-1185">Reference proteome</keyword>
<proteinExistence type="inferred from homology"/>
<dbReference type="GO" id="GO:0009134">
    <property type="term" value="P:nucleoside diphosphate catabolic process"/>
    <property type="evidence" value="ECO:0007669"/>
    <property type="project" value="TreeGrafter"/>
</dbReference>
<dbReference type="Pfam" id="PF01150">
    <property type="entry name" value="GDA1_CD39"/>
    <property type="match status" value="1"/>
</dbReference>
<gene>
    <name evidence="6" type="ORF">Scep_017861</name>
</gene>
<feature type="transmembrane region" description="Helical" evidence="5">
    <location>
        <begin position="495"/>
        <end position="517"/>
    </location>
</feature>
<evidence type="ECO:0000256" key="2">
    <source>
        <dbReference type="ARBA" id="ARBA00022801"/>
    </source>
</evidence>
<feature type="active site" description="Proton acceptor" evidence="3">
    <location>
        <position position="200"/>
    </location>
</feature>
<evidence type="ECO:0000313" key="6">
    <source>
        <dbReference type="EMBL" id="KAK9119768.1"/>
    </source>
</evidence>
<keyword evidence="4" id="KW-0067">ATP-binding</keyword>
<accession>A0AAP0NUN0</accession>
<keyword evidence="5" id="KW-0812">Transmembrane</keyword>
<evidence type="ECO:0000313" key="7">
    <source>
        <dbReference type="Proteomes" id="UP001419268"/>
    </source>
</evidence>
<dbReference type="PANTHER" id="PTHR11782:SF92">
    <property type="entry name" value="APYRASE 7"/>
    <property type="match status" value="1"/>
</dbReference>
<organism evidence="6 7">
    <name type="scientific">Stephania cephalantha</name>
    <dbReference type="NCBI Taxonomy" id="152367"/>
    <lineage>
        <taxon>Eukaryota</taxon>
        <taxon>Viridiplantae</taxon>
        <taxon>Streptophyta</taxon>
        <taxon>Embryophyta</taxon>
        <taxon>Tracheophyta</taxon>
        <taxon>Spermatophyta</taxon>
        <taxon>Magnoliopsida</taxon>
        <taxon>Ranunculales</taxon>
        <taxon>Menispermaceae</taxon>
        <taxon>Menispermoideae</taxon>
        <taxon>Cissampelideae</taxon>
        <taxon>Stephania</taxon>
    </lineage>
</organism>
<reference evidence="6 7" key="1">
    <citation type="submission" date="2024-01" db="EMBL/GenBank/DDBJ databases">
        <title>Genome assemblies of Stephania.</title>
        <authorList>
            <person name="Yang L."/>
        </authorList>
    </citation>
    <scope>NUCLEOTIDE SEQUENCE [LARGE SCALE GENOMIC DNA]</scope>
    <source>
        <strain evidence="6">JXDWG</strain>
        <tissue evidence="6">Leaf</tissue>
    </source>
</reference>
<dbReference type="InterPro" id="IPR000407">
    <property type="entry name" value="GDA1_CD39_NTPase"/>
</dbReference>
<keyword evidence="5" id="KW-0472">Membrane</keyword>
<protein>
    <recommendedName>
        <fullName evidence="8">Apyrase 7</fullName>
    </recommendedName>
</protein>
<name>A0AAP0NUN0_9MAGN</name>
<feature type="binding site" evidence="4">
    <location>
        <begin position="231"/>
        <end position="235"/>
    </location>
    <ligand>
        <name>ATP</name>
        <dbReference type="ChEBI" id="CHEBI:30616"/>
    </ligand>
</feature>
<sequence length="562" mass="63307">MESRIPTSNSRLGFMFSQFSRCYFKVALIIIFSILVLASTFLEYQSGVFYSRSQFTYFTVVLDCGSTGTRVYVYEWSINSLTSQYLPKLMRTYPDDSKKNPGRDGSCQYHCMQTEPGLHSFVLDSSGLIKALEPLLQWAERQVPSERHGDTSVFLLATAGLRKLPSENVNWILRNAEDLIRRHRFVYKESSIRVLSGQEEAYYGWVALNYKMERLGRSYKVPTLGVLDLGGSSLQFVMETDASREDTHSIKSQIGLFEYQILARSLQAFGLNEAFEKTIALLANSQVLSGNISNGFQLKHPCLSTGFSMNYSCYDCLQSNLTVKGASSGELRSNLSTLIYLVGDLHWEQCQHITRFAAINSSFMEFVTGTKLNLTSLPVARFHALSGFFAVYSVTNLTPRANLTLLVDAGRQLCSISWLELKKLYGNRKYVERLCFQVTYITSLIDDPLHMGSVEIIFGPGDVSWTLGAVLSEGKNMLKNPKAQASSFIFKNMEVFLSSPILLFTLFLWFFIVILWARFRCTMASVEGVPGKKGAAVEASIPTFMHSTRQSNNILFASEQNR</sequence>
<dbReference type="PANTHER" id="PTHR11782">
    <property type="entry name" value="ADENOSINE/GUANOSINE DIPHOSPHATASE"/>
    <property type="match status" value="1"/>
</dbReference>
<dbReference type="GO" id="GO:0016020">
    <property type="term" value="C:membrane"/>
    <property type="evidence" value="ECO:0007669"/>
    <property type="project" value="TreeGrafter"/>
</dbReference>
<dbReference type="Gene3D" id="3.30.420.150">
    <property type="entry name" value="Exopolyphosphatase. Domain 2"/>
    <property type="match status" value="1"/>
</dbReference>